<dbReference type="InterPro" id="IPR020904">
    <property type="entry name" value="Sc_DH/Rdtase_CS"/>
</dbReference>
<sequence>MISCLLSVIGAIFYTYVVCFLLWPVLAYYVLRFCLSRRGDLKRAGEWAVVTGATDGIGKAFCELLAKEGLNVFLISRSEDKLRAVAESLENKYKIKTKVFVADCTKDDFYERLQSELCSLSSISCLFNNVGLAYKHPDDLCTSDFLTPGFCQDIITVNATTLTKITRLVLPKMINDPLPTPGVYRYIINIGSFSGTFSVPYFTVYSASKAYVQSFTKALAGELKDTCVRTQLFTPSYVATNMSGLKPTSSVPSAMTYANSALSMIGVEAEGCGYFNHEMFSRFMQLIPSCYLSVALSKRMARSRESKKGDLKKAGEWAVVTGASDGIGKAFCELLAKEGLNILLISLPEDRLNSVAESLESNFKVKTKVFPADCAKDDFYDRLQSELASLSSISCLINNVGVAYDHPDDFCSETVTLGFCQDLITINVTTLTKITRLVLPKMINDPLPTPGVNRYIINIGSLSGLLSIPYFAVYSASKAYVQSFTRALAGELKDTCVRTQLFTPSYVATKMSHMEPSSSVPSAMTYAKSALSMLGVEAEGCGYFNHEMSSRYMQLIPSYYLSSSLADRMLRARDRCRRGDLKKAGDWAVVTGATDGIGKAFCQLLAKDGLNIFLISRNRTKLQTVAESLEKQYNVRTKIFVADCTKDDFYDELQRELTGLSSISCLINNVGMYYKYPDDFCNSDFLTLDFCQDMITVNVTTLTKITRLALPKMVSDPLPTHSVHRYVINIGSLAGLLVNQYAAVYSATKAYVCSFTQALAVELRDTCVRAQIFTPSYVASNMSHLKTASLIAPSALTFADSALSMVGVKTVSCGYFYHDFKYQLLRLMPTCLFTSIVTKIMFRVREKWLRETKEKVN</sequence>
<evidence type="ECO:0000256" key="3">
    <source>
        <dbReference type="ARBA" id="ARBA00023002"/>
    </source>
</evidence>
<dbReference type="PROSITE" id="PS00061">
    <property type="entry name" value="ADH_SHORT"/>
    <property type="match status" value="3"/>
</dbReference>
<dbReference type="CDD" id="cd05356">
    <property type="entry name" value="17beta-HSD1_like_SDR_c"/>
    <property type="match status" value="3"/>
</dbReference>
<dbReference type="InterPro" id="IPR002347">
    <property type="entry name" value="SDR_fam"/>
</dbReference>
<keyword evidence="3" id="KW-0560">Oxidoreductase</keyword>
<evidence type="ECO:0008006" key="7">
    <source>
        <dbReference type="Google" id="ProtNLM"/>
    </source>
</evidence>
<dbReference type="PRINTS" id="PR00080">
    <property type="entry name" value="SDRFAMILY"/>
</dbReference>
<keyword evidence="6" id="KW-1185">Reference proteome</keyword>
<evidence type="ECO:0000313" key="5">
    <source>
        <dbReference type="EMBL" id="VDD82527.1"/>
    </source>
</evidence>
<dbReference type="PRINTS" id="PR00081">
    <property type="entry name" value="GDHRDH"/>
</dbReference>
<dbReference type="STRING" id="53468.A0A158QVU3"/>
<comment type="similarity">
    <text evidence="2">Belongs to the short-chain dehydrogenases/reductases (SDR) family.</text>
</comment>
<evidence type="ECO:0000256" key="4">
    <source>
        <dbReference type="SAM" id="Phobius"/>
    </source>
</evidence>
<dbReference type="EMBL" id="UXSR01005526">
    <property type="protein sequence ID" value="VDD82527.1"/>
    <property type="molecule type" value="Genomic_DNA"/>
</dbReference>
<protein>
    <recommendedName>
        <fullName evidence="7">Very-long-chain 3-oxoacyl-CoA reductase</fullName>
    </recommendedName>
</protein>
<dbReference type="AlphaFoldDB" id="A0A158QVU3"/>
<feature type="transmembrane region" description="Helical" evidence="4">
    <location>
        <begin position="6"/>
        <end position="31"/>
    </location>
</feature>
<dbReference type="Gene3D" id="3.40.50.720">
    <property type="entry name" value="NAD(P)-binding Rossmann-like Domain"/>
    <property type="match status" value="3"/>
</dbReference>
<dbReference type="PANTHER" id="PTHR43899:SF13">
    <property type="entry name" value="RH59310P"/>
    <property type="match status" value="1"/>
</dbReference>
<gene>
    <name evidence="5" type="ORF">MCOS_LOCUS8530</name>
</gene>
<keyword evidence="4" id="KW-0472">Membrane</keyword>
<proteinExistence type="inferred from homology"/>
<dbReference type="InterPro" id="IPR051019">
    <property type="entry name" value="VLCFA-Steroid_DH"/>
</dbReference>
<dbReference type="Pfam" id="PF00106">
    <property type="entry name" value="adh_short"/>
    <property type="match status" value="3"/>
</dbReference>
<dbReference type="GO" id="GO:0016491">
    <property type="term" value="F:oxidoreductase activity"/>
    <property type="evidence" value="ECO:0007669"/>
    <property type="project" value="UniProtKB-KW"/>
</dbReference>
<evidence type="ECO:0000256" key="1">
    <source>
        <dbReference type="ARBA" id="ARBA00004240"/>
    </source>
</evidence>
<evidence type="ECO:0000256" key="2">
    <source>
        <dbReference type="ARBA" id="ARBA00006484"/>
    </source>
</evidence>
<dbReference type="GO" id="GO:0005783">
    <property type="term" value="C:endoplasmic reticulum"/>
    <property type="evidence" value="ECO:0007669"/>
    <property type="project" value="UniProtKB-SubCell"/>
</dbReference>
<name>A0A158QVU3_MESCO</name>
<accession>A0A158QVU3</accession>
<organism evidence="5 6">
    <name type="scientific">Mesocestoides corti</name>
    <name type="common">Flatworm</name>
    <dbReference type="NCBI Taxonomy" id="53468"/>
    <lineage>
        <taxon>Eukaryota</taxon>
        <taxon>Metazoa</taxon>
        <taxon>Spiralia</taxon>
        <taxon>Lophotrochozoa</taxon>
        <taxon>Platyhelminthes</taxon>
        <taxon>Cestoda</taxon>
        <taxon>Eucestoda</taxon>
        <taxon>Cyclophyllidea</taxon>
        <taxon>Mesocestoididae</taxon>
        <taxon>Mesocestoides</taxon>
    </lineage>
</organism>
<dbReference type="InterPro" id="IPR036291">
    <property type="entry name" value="NAD(P)-bd_dom_sf"/>
</dbReference>
<dbReference type="Proteomes" id="UP000267029">
    <property type="component" value="Unassembled WGS sequence"/>
</dbReference>
<keyword evidence="4" id="KW-0812">Transmembrane</keyword>
<dbReference type="SUPFAM" id="SSF51735">
    <property type="entry name" value="NAD(P)-binding Rossmann-fold domains"/>
    <property type="match status" value="3"/>
</dbReference>
<keyword evidence="4" id="KW-1133">Transmembrane helix</keyword>
<dbReference type="OrthoDB" id="5545019at2759"/>
<evidence type="ECO:0000313" key="6">
    <source>
        <dbReference type="Proteomes" id="UP000267029"/>
    </source>
</evidence>
<comment type="subcellular location">
    <subcellularLocation>
        <location evidence="1">Endoplasmic reticulum</location>
    </subcellularLocation>
</comment>
<dbReference type="PANTHER" id="PTHR43899">
    <property type="entry name" value="RH59310P"/>
    <property type="match status" value="1"/>
</dbReference>
<reference evidence="5 6" key="1">
    <citation type="submission" date="2018-10" db="EMBL/GenBank/DDBJ databases">
        <authorList>
            <consortium name="Pathogen Informatics"/>
        </authorList>
    </citation>
    <scope>NUCLEOTIDE SEQUENCE [LARGE SCALE GENOMIC DNA]</scope>
</reference>